<accession>A0A060WH34</accession>
<evidence type="ECO:0000313" key="2">
    <source>
        <dbReference type="EMBL" id="CDQ63845.1"/>
    </source>
</evidence>
<organism evidence="2 3">
    <name type="scientific">Oncorhynchus mykiss</name>
    <name type="common">Rainbow trout</name>
    <name type="synonym">Salmo gairdneri</name>
    <dbReference type="NCBI Taxonomy" id="8022"/>
    <lineage>
        <taxon>Eukaryota</taxon>
        <taxon>Metazoa</taxon>
        <taxon>Chordata</taxon>
        <taxon>Craniata</taxon>
        <taxon>Vertebrata</taxon>
        <taxon>Euteleostomi</taxon>
        <taxon>Actinopterygii</taxon>
        <taxon>Neopterygii</taxon>
        <taxon>Teleostei</taxon>
        <taxon>Protacanthopterygii</taxon>
        <taxon>Salmoniformes</taxon>
        <taxon>Salmonidae</taxon>
        <taxon>Salmoninae</taxon>
        <taxon>Oncorhynchus</taxon>
    </lineage>
</organism>
<sequence length="233" mass="25838">MEKTETAHTAQQPTLDDSQSELEEEEEEDDGFVGGTGVQSDKGQSGAESEGVDEEDDDEEAGPAAQPKEKGKEDSFARMLSIWGTTKYISKWKMAHRRGYHINCLTDDPERKAMIMQHELDCKTSIPLPMVCMIEEETLQILQNIENDYKYKLGASHHLTKELHERIESLKCQVSSKVRHSEPAPEGGVLATLVGWGRALSAMLGWRSGASATKDGNALPCKECPLETDDTKE</sequence>
<dbReference type="AlphaFoldDB" id="A0A060WH34"/>
<proteinExistence type="predicted"/>
<dbReference type="PaxDb" id="8022-A0A060WH34"/>
<feature type="compositionally biased region" description="Acidic residues" evidence="1">
    <location>
        <begin position="18"/>
        <end position="31"/>
    </location>
</feature>
<evidence type="ECO:0000313" key="3">
    <source>
        <dbReference type="Proteomes" id="UP000193380"/>
    </source>
</evidence>
<name>A0A060WH34_ONCMY</name>
<dbReference type="EMBL" id="FR904452">
    <property type="protein sequence ID" value="CDQ63845.1"/>
    <property type="molecule type" value="Genomic_DNA"/>
</dbReference>
<reference evidence="2 3" key="1">
    <citation type="journal article" date="2014" name="Nat. Commun.">
        <title>The rainbow trout genome provides novel insights into evolution after whole-genome duplication in vertebrates.</title>
        <authorList>
            <person name="Berthelot C."/>
            <person name="Brunet F."/>
            <person name="Chalopin D."/>
            <person name="Juanchich A."/>
            <person name="Bernard M."/>
            <person name="Noel B."/>
            <person name="Bento P."/>
            <person name="Da Silva C."/>
            <person name="Labadie K."/>
            <person name="Alberti A."/>
            <person name="Aury J.M."/>
            <person name="Louis A."/>
            <person name="Dehais P."/>
            <person name="Bardou P."/>
            <person name="Montfort J."/>
            <person name="Klopp C."/>
            <person name="Cabau C."/>
            <person name="Gaspin C."/>
            <person name="Thorgaard G.H."/>
            <person name="Boussaha M."/>
            <person name="Quillet E."/>
            <person name="Guyomard R."/>
            <person name="Galiana D."/>
            <person name="Bobe J."/>
            <person name="Volff J.N."/>
            <person name="Genet C."/>
            <person name="Wincker P."/>
            <person name="Jaillon O."/>
            <person name="Roest Crollius H."/>
            <person name="Guiguen Y."/>
        </authorList>
    </citation>
    <scope>NUCLEOTIDE SEQUENCE [LARGE SCALE GENOMIC DNA]</scope>
</reference>
<gene>
    <name evidence="2" type="ORF">GSONMT00069952001</name>
</gene>
<feature type="compositionally biased region" description="Acidic residues" evidence="1">
    <location>
        <begin position="50"/>
        <end position="61"/>
    </location>
</feature>
<dbReference type="Proteomes" id="UP000193380">
    <property type="component" value="Chromosome 7"/>
</dbReference>
<feature type="region of interest" description="Disordered" evidence="1">
    <location>
        <begin position="1"/>
        <end position="74"/>
    </location>
</feature>
<evidence type="ECO:0000256" key="1">
    <source>
        <dbReference type="SAM" id="MobiDB-lite"/>
    </source>
</evidence>
<protein>
    <submittedName>
        <fullName evidence="2">Uncharacterized protein</fullName>
    </submittedName>
</protein>